<evidence type="ECO:0000313" key="3">
    <source>
        <dbReference type="Proteomes" id="UP000308092"/>
    </source>
</evidence>
<reference evidence="2 3" key="1">
    <citation type="submission" date="2019-03" db="EMBL/GenBank/DDBJ databases">
        <title>The genome sequence of a newly discovered highly antifungal drug resistant Aspergillus species, Aspergillus tanneri NIH 1004.</title>
        <authorList>
            <person name="Mounaud S."/>
            <person name="Singh I."/>
            <person name="Joardar V."/>
            <person name="Pakala S."/>
            <person name="Pakala S."/>
            <person name="Venepally P."/>
            <person name="Hoover J."/>
            <person name="Nierman W."/>
            <person name="Chung J."/>
            <person name="Losada L."/>
        </authorList>
    </citation>
    <scope>NUCLEOTIDE SEQUENCE [LARGE SCALE GENOMIC DNA]</scope>
    <source>
        <strain evidence="2 3">NIH1004</strain>
    </source>
</reference>
<organism evidence="2 3">
    <name type="scientific">Aspergillus tanneri</name>
    <dbReference type="NCBI Taxonomy" id="1220188"/>
    <lineage>
        <taxon>Eukaryota</taxon>
        <taxon>Fungi</taxon>
        <taxon>Dikarya</taxon>
        <taxon>Ascomycota</taxon>
        <taxon>Pezizomycotina</taxon>
        <taxon>Eurotiomycetes</taxon>
        <taxon>Eurotiomycetidae</taxon>
        <taxon>Eurotiales</taxon>
        <taxon>Aspergillaceae</taxon>
        <taxon>Aspergillus</taxon>
        <taxon>Aspergillus subgen. Circumdati</taxon>
    </lineage>
</organism>
<evidence type="ECO:0000256" key="1">
    <source>
        <dbReference type="SAM" id="MobiDB-lite"/>
    </source>
</evidence>
<dbReference type="Proteomes" id="UP000308092">
    <property type="component" value="Unassembled WGS sequence"/>
</dbReference>
<name>A0A4S3JMW6_9EURO</name>
<gene>
    <name evidence="2" type="ORF">EYZ11_003564</name>
</gene>
<dbReference type="STRING" id="1220188.A0A4S3JMW6"/>
<dbReference type="AlphaFoldDB" id="A0A4S3JMW6"/>
<feature type="region of interest" description="Disordered" evidence="1">
    <location>
        <begin position="1"/>
        <end position="20"/>
    </location>
</feature>
<evidence type="ECO:0000313" key="2">
    <source>
        <dbReference type="EMBL" id="THC96956.1"/>
    </source>
</evidence>
<sequence>MILGTGCTEPPYRLSAEESSSLNDLPVVHARQDTVNKRKRKWEDQKAEWERANLAC</sequence>
<keyword evidence="3" id="KW-1185">Reference proteome</keyword>
<dbReference type="EMBL" id="SOSA01000092">
    <property type="protein sequence ID" value="THC96956.1"/>
    <property type="molecule type" value="Genomic_DNA"/>
</dbReference>
<comment type="caution">
    <text evidence="2">The sequence shown here is derived from an EMBL/GenBank/DDBJ whole genome shotgun (WGS) entry which is preliminary data.</text>
</comment>
<proteinExistence type="predicted"/>
<protein>
    <submittedName>
        <fullName evidence="2">Uncharacterized protein</fullName>
    </submittedName>
</protein>
<accession>A0A4S3JMW6</accession>
<dbReference type="VEuPathDB" id="FungiDB:EYZ11_003564"/>